<evidence type="ECO:0000256" key="1">
    <source>
        <dbReference type="SAM" id="MobiDB-lite"/>
    </source>
</evidence>
<feature type="domain" description="MEDS" evidence="2">
    <location>
        <begin position="18"/>
        <end position="179"/>
    </location>
</feature>
<evidence type="ECO:0000313" key="4">
    <source>
        <dbReference type="Proteomes" id="UP000267128"/>
    </source>
</evidence>
<dbReference type="InterPro" id="IPR025847">
    <property type="entry name" value="MEDS_domain"/>
</dbReference>
<sequence>MTNTDDFLPAGSGLAAGDHLCGFYRNDHERDAIVIPFIEEGLADGASCTCVVDSCTPTQVLDRLAQDIDLAPHLDAHRLEVLTAEDTYLRRGTFLAEEMLQFWESKGRALWGDVVPETPVRNLGDMSWAHRESVRFESLISYEAEINRIMRDFPQVNLCLYDLNRCSGEVVLDVLKTHPKVLLGGMVIDNPYYIDADERIGSRPSQTAAAPEMADAKATAGA</sequence>
<reference evidence="3 4" key="1">
    <citation type="submission" date="2018-11" db="EMBL/GenBank/DDBJ databases">
        <authorList>
            <person name="Li F."/>
        </authorList>
    </citation>
    <scope>NUCLEOTIDE SEQUENCE [LARGE SCALE GENOMIC DNA]</scope>
    <source>
        <strain evidence="3 4">Gsoil 097</strain>
    </source>
</reference>
<accession>A0A3N0CHC2</accession>
<dbReference type="Pfam" id="PF14417">
    <property type="entry name" value="MEDS"/>
    <property type="match status" value="1"/>
</dbReference>
<dbReference type="RefSeq" id="WP_123228137.1">
    <property type="nucleotide sequence ID" value="NZ_RJSE01000007.1"/>
</dbReference>
<proteinExistence type="predicted"/>
<protein>
    <recommendedName>
        <fullName evidence="2">MEDS domain-containing protein</fullName>
    </recommendedName>
</protein>
<dbReference type="AlphaFoldDB" id="A0A3N0CHC2"/>
<evidence type="ECO:0000313" key="3">
    <source>
        <dbReference type="EMBL" id="RNL62845.1"/>
    </source>
</evidence>
<organism evidence="3 4">
    <name type="scientific">Nocardioides marmoriginsengisoli</name>
    <dbReference type="NCBI Taxonomy" id="661483"/>
    <lineage>
        <taxon>Bacteria</taxon>
        <taxon>Bacillati</taxon>
        <taxon>Actinomycetota</taxon>
        <taxon>Actinomycetes</taxon>
        <taxon>Propionibacteriales</taxon>
        <taxon>Nocardioidaceae</taxon>
        <taxon>Nocardioides</taxon>
    </lineage>
</organism>
<dbReference type="OrthoDB" id="8482304at2"/>
<name>A0A3N0CHC2_9ACTN</name>
<keyword evidence="4" id="KW-1185">Reference proteome</keyword>
<dbReference type="Proteomes" id="UP000267128">
    <property type="component" value="Unassembled WGS sequence"/>
</dbReference>
<dbReference type="EMBL" id="RJSE01000007">
    <property type="protein sequence ID" value="RNL62845.1"/>
    <property type="molecule type" value="Genomic_DNA"/>
</dbReference>
<comment type="caution">
    <text evidence="3">The sequence shown here is derived from an EMBL/GenBank/DDBJ whole genome shotgun (WGS) entry which is preliminary data.</text>
</comment>
<feature type="region of interest" description="Disordered" evidence="1">
    <location>
        <begin position="203"/>
        <end position="222"/>
    </location>
</feature>
<evidence type="ECO:0000259" key="2">
    <source>
        <dbReference type="Pfam" id="PF14417"/>
    </source>
</evidence>
<gene>
    <name evidence="3" type="ORF">EFK50_14000</name>
</gene>